<gene>
    <name evidence="1" type="ORF">Fcan01_20698</name>
</gene>
<keyword evidence="2" id="KW-1185">Reference proteome</keyword>
<reference evidence="1 2" key="1">
    <citation type="submission" date="2015-12" db="EMBL/GenBank/DDBJ databases">
        <title>The genome of Folsomia candida.</title>
        <authorList>
            <person name="Faddeeva A."/>
            <person name="Derks M.F."/>
            <person name="Anvar Y."/>
            <person name="Smit S."/>
            <person name="Van Straalen N."/>
            <person name="Roelofs D."/>
        </authorList>
    </citation>
    <scope>NUCLEOTIDE SEQUENCE [LARGE SCALE GENOMIC DNA]</scope>
    <source>
        <strain evidence="1 2">VU population</strain>
        <tissue evidence="1">Whole body</tissue>
    </source>
</reference>
<proteinExistence type="predicted"/>
<protein>
    <recommendedName>
        <fullName evidence="3">Phospholipid scramblase</fullName>
    </recommendedName>
</protein>
<organism evidence="1 2">
    <name type="scientific">Folsomia candida</name>
    <name type="common">Springtail</name>
    <dbReference type="NCBI Taxonomy" id="158441"/>
    <lineage>
        <taxon>Eukaryota</taxon>
        <taxon>Metazoa</taxon>
        <taxon>Ecdysozoa</taxon>
        <taxon>Arthropoda</taxon>
        <taxon>Hexapoda</taxon>
        <taxon>Collembola</taxon>
        <taxon>Entomobryomorpha</taxon>
        <taxon>Isotomoidea</taxon>
        <taxon>Isotomidae</taxon>
        <taxon>Proisotominae</taxon>
        <taxon>Folsomia</taxon>
    </lineage>
</organism>
<evidence type="ECO:0000313" key="1">
    <source>
        <dbReference type="EMBL" id="OXA44455.1"/>
    </source>
</evidence>
<accession>A0A226DFV5</accession>
<evidence type="ECO:0008006" key="3">
    <source>
        <dbReference type="Google" id="ProtNLM"/>
    </source>
</evidence>
<sequence>MSSNGIPMQPISQQPGVVYPQQQQMSFVLQVPAHHLQVLDGLGSYYIKRSGQTTRYASDSNNHQIFSYSEQVLVNNQYARAASMMFIDNNGTEFISVDLDFSGGKIRSGNMQLGVLNPVNNFCPCFGMQTLQVNSSTGGGSVTLKPGKVPCGGCCFFACCCGGSASYNVIINGEKVGSMGHDGDGGSPMVTFPPSLDPRLKGIIVVLSFMLFNTYW</sequence>
<dbReference type="Proteomes" id="UP000198287">
    <property type="component" value="Unassembled WGS sequence"/>
</dbReference>
<comment type="caution">
    <text evidence="1">The sequence shown here is derived from an EMBL/GenBank/DDBJ whole genome shotgun (WGS) entry which is preliminary data.</text>
</comment>
<dbReference type="AlphaFoldDB" id="A0A226DFV5"/>
<evidence type="ECO:0000313" key="2">
    <source>
        <dbReference type="Proteomes" id="UP000198287"/>
    </source>
</evidence>
<name>A0A226DFV5_FOLCA</name>
<dbReference type="EMBL" id="LNIX01000019">
    <property type="protein sequence ID" value="OXA44455.1"/>
    <property type="molecule type" value="Genomic_DNA"/>
</dbReference>